<dbReference type="Pfam" id="PF00589">
    <property type="entry name" value="Phage_integrase"/>
    <property type="match status" value="1"/>
</dbReference>
<dbReference type="SUPFAM" id="SSF56349">
    <property type="entry name" value="DNA breaking-rejoining enzymes"/>
    <property type="match status" value="1"/>
</dbReference>
<accession>A0A2S6A539</accession>
<dbReference type="GO" id="GO:0003677">
    <property type="term" value="F:DNA binding"/>
    <property type="evidence" value="ECO:0007669"/>
    <property type="project" value="UniProtKB-KW"/>
</dbReference>
<dbReference type="InterPro" id="IPR010998">
    <property type="entry name" value="Integrase_recombinase_N"/>
</dbReference>
<dbReference type="InterPro" id="IPR050090">
    <property type="entry name" value="Tyrosine_recombinase_XerCD"/>
</dbReference>
<proteinExistence type="inferred from homology"/>
<evidence type="ECO:0000313" key="7">
    <source>
        <dbReference type="Proteomes" id="UP000238356"/>
    </source>
</evidence>
<keyword evidence="3" id="KW-0233">DNA recombination</keyword>
<dbReference type="InterPro" id="IPR011010">
    <property type="entry name" value="DNA_brk_join_enz"/>
</dbReference>
<protein>
    <submittedName>
        <fullName evidence="6">Integrase</fullName>
    </submittedName>
</protein>
<comment type="similarity">
    <text evidence="1">Belongs to the 'phage' integrase family.</text>
</comment>
<dbReference type="PROSITE" id="PS51898">
    <property type="entry name" value="TYR_RECOMBINASE"/>
    <property type="match status" value="1"/>
</dbReference>
<dbReference type="InterPro" id="IPR002104">
    <property type="entry name" value="Integrase_catalytic"/>
</dbReference>
<dbReference type="Gene3D" id="1.10.150.130">
    <property type="match status" value="1"/>
</dbReference>
<keyword evidence="2" id="KW-0238">DNA-binding</keyword>
<feature type="region of interest" description="Disordered" evidence="4">
    <location>
        <begin position="1"/>
        <end position="92"/>
    </location>
</feature>
<dbReference type="CDD" id="cd01189">
    <property type="entry name" value="INT_ICEBs1_C_like"/>
    <property type="match status" value="1"/>
</dbReference>
<dbReference type="PANTHER" id="PTHR30349:SF64">
    <property type="entry name" value="PROPHAGE INTEGRASE INTD-RELATED"/>
    <property type="match status" value="1"/>
</dbReference>
<dbReference type="RefSeq" id="WP_104363652.1">
    <property type="nucleotide sequence ID" value="NZ_PSZD01000010.1"/>
</dbReference>
<dbReference type="PANTHER" id="PTHR30349">
    <property type="entry name" value="PHAGE INTEGRASE-RELATED"/>
    <property type="match status" value="1"/>
</dbReference>
<evidence type="ECO:0000256" key="4">
    <source>
        <dbReference type="SAM" id="MobiDB-lite"/>
    </source>
</evidence>
<evidence type="ECO:0000256" key="1">
    <source>
        <dbReference type="ARBA" id="ARBA00008857"/>
    </source>
</evidence>
<dbReference type="InterPro" id="IPR013762">
    <property type="entry name" value="Integrase-like_cat_sf"/>
</dbReference>
<comment type="caution">
    <text evidence="6">The sequence shown here is derived from an EMBL/GenBank/DDBJ whole genome shotgun (WGS) entry which is preliminary data.</text>
</comment>
<feature type="compositionally biased region" description="Basic and acidic residues" evidence="4">
    <location>
        <begin position="79"/>
        <end position="91"/>
    </location>
</feature>
<sequence length="370" mass="41348">MAWAEKLPSGRYRGVYRDASGSKCTVPGTFARKEEAKRQAGKKEADEREAPAPHGSNSLTWGEWEPKWQTGRIVAKSTQRSDEGRLRDHVRPRWKKTPLREISTDSVQRWVTDLTNSGMAASTVTKCYYLLSASLKAAQNARVIPANPCKGVSLPKPGPMPERFLDDKEAAAIRQTLSRFDKLVFDVLLGTGLRLGEAMALHWEDVNLERQEISVEWAYDPIAQEMKAPKDHQRRAIPIGPSLAKTLSGRLATTGYGQKAPAPVQYPRNAGVHTGLVLAHTNGRPFDPDNLRKGFDASVRIAYVGRGRQRRWIGPTRLHDLRHTYASRLLEKGIPIEEVSRLLGHASLATTQRYAHRGKKQWDKVRAALG</sequence>
<dbReference type="AlphaFoldDB" id="A0A2S6A539"/>
<evidence type="ECO:0000259" key="5">
    <source>
        <dbReference type="PROSITE" id="PS51898"/>
    </source>
</evidence>
<reference evidence="6 7" key="1">
    <citation type="submission" date="2018-02" db="EMBL/GenBank/DDBJ databases">
        <title>8 Nocardia nova and 1 Nocardia cyriacigeorgica strain used for evolution to TMP-SMX.</title>
        <authorList>
            <person name="Mehta H."/>
            <person name="Weng J."/>
            <person name="Shamoo Y."/>
        </authorList>
    </citation>
    <scope>NUCLEOTIDE SEQUENCE [LARGE SCALE GENOMIC DNA]</scope>
    <source>
        <strain evidence="6 7">BAA2227</strain>
    </source>
</reference>
<dbReference type="EMBL" id="PSZD01000010">
    <property type="protein sequence ID" value="PPJ27236.1"/>
    <property type="molecule type" value="Genomic_DNA"/>
</dbReference>
<evidence type="ECO:0000256" key="2">
    <source>
        <dbReference type="ARBA" id="ARBA00023125"/>
    </source>
</evidence>
<keyword evidence="7" id="KW-1185">Reference proteome</keyword>
<feature type="compositionally biased region" description="Basic and acidic residues" evidence="4">
    <location>
        <begin position="31"/>
        <end position="51"/>
    </location>
</feature>
<organism evidence="6 7">
    <name type="scientific">Nocardia nova</name>
    <dbReference type="NCBI Taxonomy" id="37330"/>
    <lineage>
        <taxon>Bacteria</taxon>
        <taxon>Bacillati</taxon>
        <taxon>Actinomycetota</taxon>
        <taxon>Actinomycetes</taxon>
        <taxon>Mycobacteriales</taxon>
        <taxon>Nocardiaceae</taxon>
        <taxon>Nocardia</taxon>
    </lineage>
</organism>
<dbReference type="Gene3D" id="1.10.443.10">
    <property type="entry name" value="Intergrase catalytic core"/>
    <property type="match status" value="1"/>
</dbReference>
<feature type="domain" description="Tyr recombinase" evidence="5">
    <location>
        <begin position="159"/>
        <end position="367"/>
    </location>
</feature>
<dbReference type="GO" id="GO:0015074">
    <property type="term" value="P:DNA integration"/>
    <property type="evidence" value="ECO:0007669"/>
    <property type="project" value="InterPro"/>
</dbReference>
<name>A0A2S6A539_9NOCA</name>
<dbReference type="Proteomes" id="UP000238356">
    <property type="component" value="Unassembled WGS sequence"/>
</dbReference>
<evidence type="ECO:0000256" key="3">
    <source>
        <dbReference type="ARBA" id="ARBA00023172"/>
    </source>
</evidence>
<evidence type="ECO:0000313" key="6">
    <source>
        <dbReference type="EMBL" id="PPJ27236.1"/>
    </source>
</evidence>
<gene>
    <name evidence="6" type="ORF">C5F51_18515</name>
</gene>
<dbReference type="GO" id="GO:0006310">
    <property type="term" value="P:DNA recombination"/>
    <property type="evidence" value="ECO:0007669"/>
    <property type="project" value="UniProtKB-KW"/>
</dbReference>